<comment type="caution">
    <text evidence="7">The sequence shown here is derived from an EMBL/GenBank/DDBJ whole genome shotgun (WGS) entry which is preliminary data.</text>
</comment>
<dbReference type="Pfam" id="PF00589">
    <property type="entry name" value="Phage_integrase"/>
    <property type="match status" value="1"/>
</dbReference>
<dbReference type="GO" id="GO:0003677">
    <property type="term" value="F:DNA binding"/>
    <property type="evidence" value="ECO:0007669"/>
    <property type="project" value="UniProtKB-KW"/>
</dbReference>
<keyword evidence="4" id="KW-0233">DNA recombination</keyword>
<dbReference type="AlphaFoldDB" id="A0A510X6F7"/>
<name>A0A510X6F7_9GAMM</name>
<feature type="compositionally biased region" description="Polar residues" evidence="5">
    <location>
        <begin position="207"/>
        <end position="217"/>
    </location>
</feature>
<evidence type="ECO:0000313" key="8">
    <source>
        <dbReference type="Proteomes" id="UP000321275"/>
    </source>
</evidence>
<dbReference type="PROSITE" id="PS51898">
    <property type="entry name" value="TYR_RECOMBINASE"/>
    <property type="match status" value="1"/>
</dbReference>
<evidence type="ECO:0000256" key="3">
    <source>
        <dbReference type="ARBA" id="ARBA00023125"/>
    </source>
</evidence>
<feature type="region of interest" description="Disordered" evidence="5">
    <location>
        <begin position="198"/>
        <end position="217"/>
    </location>
</feature>
<dbReference type="GO" id="GO:0015074">
    <property type="term" value="P:DNA integration"/>
    <property type="evidence" value="ECO:0007669"/>
    <property type="project" value="UniProtKB-KW"/>
</dbReference>
<dbReference type="SUPFAM" id="SSF56349">
    <property type="entry name" value="DNA breaking-rejoining enzymes"/>
    <property type="match status" value="1"/>
</dbReference>
<dbReference type="PANTHER" id="PTHR30349:SF41">
    <property type="entry name" value="INTEGRASE_RECOMBINASE PROTEIN MJ0367-RELATED"/>
    <property type="match status" value="1"/>
</dbReference>
<dbReference type="InterPro" id="IPR010998">
    <property type="entry name" value="Integrase_recombinase_N"/>
</dbReference>
<sequence length="585" mass="66226">MKTVKVTGHPRLYRRGGRYYHRVAIPQDIRETYPKTEETFSLNTSDYQEALRRVRKAASEVDERFAQHRQMIAARAQPQASLSDDQVTHLASIYHAQILESDEGMRTEQLGTGRQDPYVHMEVMGELLQEARECYAMGRVARHVQRAVSDIVEEEGIFLTPDAPAWQRLGRVFQETFIEAAGEIRRRDQGEVVVTPRVAPSEEHRPSSTYGGHANQGQGPLLSAAAEEWMAEKARTWTPKTANDHRSTITSFITINGDKPLEDYGKADGRLFKALLMRLPANWTKQKPLKGLTIDKAADRAQELGMPPMSDKNVNKLLGYAAAFWNWAANHYDDCPTNPLAGLKIKLKKRAREERDPFTLAELRTLFKAPVFTGCRSLRFWRQPGELVPRDSGMFWAPLISLFSGMRMGEILQLYVSDVKQEGEITYLDINGDGDDKSLKTVSSWRGIPVHPELKRLGILEHVDRMRQQGSKRLFPDMPMGEDGYYSSVYSKRFRQLLESLGLKHGKNAFHSFRHNFEDACRASGISADVMNALQGHAEAGMSGRYGSGYHLATLAEAIERLEYRGLDLNHLHPSLSMTDNNKEP</sequence>
<dbReference type="InterPro" id="IPR050090">
    <property type="entry name" value="Tyrosine_recombinase_XerCD"/>
</dbReference>
<keyword evidence="3" id="KW-0238">DNA-binding</keyword>
<dbReference type="PANTHER" id="PTHR30349">
    <property type="entry name" value="PHAGE INTEGRASE-RELATED"/>
    <property type="match status" value="1"/>
</dbReference>
<dbReference type="EMBL" id="BJUK01000003">
    <property type="protein sequence ID" value="GEK46015.1"/>
    <property type="molecule type" value="Genomic_DNA"/>
</dbReference>
<comment type="similarity">
    <text evidence="1">Belongs to the 'phage' integrase family.</text>
</comment>
<evidence type="ECO:0000313" key="7">
    <source>
        <dbReference type="EMBL" id="GEK46015.1"/>
    </source>
</evidence>
<dbReference type="Gene3D" id="1.10.150.130">
    <property type="match status" value="1"/>
</dbReference>
<protein>
    <submittedName>
        <fullName evidence="7">Integrase</fullName>
    </submittedName>
</protein>
<keyword evidence="8" id="KW-1185">Reference proteome</keyword>
<dbReference type="Proteomes" id="UP000321275">
    <property type="component" value="Unassembled WGS sequence"/>
</dbReference>
<accession>A0A510X6F7</accession>
<dbReference type="Gene3D" id="1.10.443.10">
    <property type="entry name" value="Intergrase catalytic core"/>
    <property type="match status" value="1"/>
</dbReference>
<dbReference type="InterPro" id="IPR011010">
    <property type="entry name" value="DNA_brk_join_enz"/>
</dbReference>
<dbReference type="InterPro" id="IPR046668">
    <property type="entry name" value="DUF6538"/>
</dbReference>
<evidence type="ECO:0000256" key="2">
    <source>
        <dbReference type="ARBA" id="ARBA00022908"/>
    </source>
</evidence>
<dbReference type="InterPro" id="IPR002104">
    <property type="entry name" value="Integrase_catalytic"/>
</dbReference>
<evidence type="ECO:0000259" key="6">
    <source>
        <dbReference type="PROSITE" id="PS51898"/>
    </source>
</evidence>
<dbReference type="CDD" id="cd01184">
    <property type="entry name" value="INT_C_like_1"/>
    <property type="match status" value="1"/>
</dbReference>
<keyword evidence="2" id="KW-0229">DNA integration</keyword>
<organism evidence="7 8">
    <name type="scientific">Bisbaumannia pacifica</name>
    <dbReference type="NCBI Taxonomy" id="77098"/>
    <lineage>
        <taxon>Bacteria</taxon>
        <taxon>Pseudomonadati</taxon>
        <taxon>Pseudomonadota</taxon>
        <taxon>Gammaproteobacteria</taxon>
        <taxon>Oceanospirillales</taxon>
        <taxon>Halomonadaceae</taxon>
        <taxon>Bisbaumannia</taxon>
    </lineage>
</organism>
<gene>
    <name evidence="7" type="ORF">HPA02_02980</name>
</gene>
<dbReference type="GO" id="GO:0006310">
    <property type="term" value="P:DNA recombination"/>
    <property type="evidence" value="ECO:0007669"/>
    <property type="project" value="UniProtKB-KW"/>
</dbReference>
<proteinExistence type="inferred from homology"/>
<evidence type="ECO:0000256" key="5">
    <source>
        <dbReference type="SAM" id="MobiDB-lite"/>
    </source>
</evidence>
<evidence type="ECO:0000256" key="1">
    <source>
        <dbReference type="ARBA" id="ARBA00008857"/>
    </source>
</evidence>
<feature type="domain" description="Tyr recombinase" evidence="6">
    <location>
        <begin position="353"/>
        <end position="560"/>
    </location>
</feature>
<dbReference type="InterPro" id="IPR013762">
    <property type="entry name" value="Integrase-like_cat_sf"/>
</dbReference>
<dbReference type="Pfam" id="PF20172">
    <property type="entry name" value="DUF6538"/>
    <property type="match status" value="1"/>
</dbReference>
<evidence type="ECO:0000256" key="4">
    <source>
        <dbReference type="ARBA" id="ARBA00023172"/>
    </source>
</evidence>
<reference evidence="7 8" key="1">
    <citation type="submission" date="2019-07" db="EMBL/GenBank/DDBJ databases">
        <title>Whole genome shotgun sequence of Halomonas pacifica NBRC 102220.</title>
        <authorList>
            <person name="Hosoyama A."/>
            <person name="Uohara A."/>
            <person name="Ohji S."/>
            <person name="Ichikawa N."/>
        </authorList>
    </citation>
    <scope>NUCLEOTIDE SEQUENCE [LARGE SCALE GENOMIC DNA]</scope>
    <source>
        <strain evidence="7 8">NBRC 102220</strain>
    </source>
</reference>
<dbReference type="OrthoDB" id="9784724at2"/>
<dbReference type="RefSeq" id="WP_146801189.1">
    <property type="nucleotide sequence ID" value="NZ_BJUK01000003.1"/>
</dbReference>